<reference evidence="2" key="1">
    <citation type="submission" date="2022-03" db="EMBL/GenBank/DDBJ databases">
        <authorList>
            <person name="Sayadi A."/>
        </authorList>
    </citation>
    <scope>NUCLEOTIDE SEQUENCE</scope>
</reference>
<organism evidence="2 3">
    <name type="scientific">Acanthoscelides obtectus</name>
    <name type="common">Bean weevil</name>
    <name type="synonym">Bruchus obtectus</name>
    <dbReference type="NCBI Taxonomy" id="200917"/>
    <lineage>
        <taxon>Eukaryota</taxon>
        <taxon>Metazoa</taxon>
        <taxon>Ecdysozoa</taxon>
        <taxon>Arthropoda</taxon>
        <taxon>Hexapoda</taxon>
        <taxon>Insecta</taxon>
        <taxon>Pterygota</taxon>
        <taxon>Neoptera</taxon>
        <taxon>Endopterygota</taxon>
        <taxon>Coleoptera</taxon>
        <taxon>Polyphaga</taxon>
        <taxon>Cucujiformia</taxon>
        <taxon>Chrysomeloidea</taxon>
        <taxon>Chrysomelidae</taxon>
        <taxon>Bruchinae</taxon>
        <taxon>Bruchini</taxon>
        <taxon>Acanthoscelides</taxon>
    </lineage>
</organism>
<evidence type="ECO:0000313" key="2">
    <source>
        <dbReference type="EMBL" id="CAH2004384.1"/>
    </source>
</evidence>
<protein>
    <submittedName>
        <fullName evidence="2">Uncharacterized protein</fullName>
    </submittedName>
</protein>
<name>A0A9P0Q0R7_ACAOB</name>
<dbReference type="AlphaFoldDB" id="A0A9P0Q0R7"/>
<gene>
    <name evidence="2" type="ORF">ACAOBT_LOCUS27966</name>
</gene>
<dbReference type="OrthoDB" id="6776604at2759"/>
<accession>A0A9P0Q0R7</accession>
<feature type="compositionally biased region" description="Basic residues" evidence="1">
    <location>
        <begin position="115"/>
        <end position="138"/>
    </location>
</feature>
<feature type="compositionally biased region" description="Polar residues" evidence="1">
    <location>
        <begin position="76"/>
        <end position="85"/>
    </location>
</feature>
<evidence type="ECO:0000313" key="3">
    <source>
        <dbReference type="Proteomes" id="UP001152888"/>
    </source>
</evidence>
<proteinExistence type="predicted"/>
<sequence length="138" mass="16539">MADLFPSQSQCRREFLLFNLNKDLKETLEKSELSSWLSEDNLEEEIKPSKTLQRTSEELRQSNSKTKKVFRPLNLKSLSRPNNGFTRGRQSHYNPSQSSMGDNPRHYQPQSYRNQHNRHFYNNRQTEKRRRVPTNKNR</sequence>
<evidence type="ECO:0000256" key="1">
    <source>
        <dbReference type="SAM" id="MobiDB-lite"/>
    </source>
</evidence>
<comment type="caution">
    <text evidence="2">The sequence shown here is derived from an EMBL/GenBank/DDBJ whole genome shotgun (WGS) entry which is preliminary data.</text>
</comment>
<keyword evidence="3" id="KW-1185">Reference proteome</keyword>
<dbReference type="EMBL" id="CAKOFQ010007587">
    <property type="protein sequence ID" value="CAH2004384.1"/>
    <property type="molecule type" value="Genomic_DNA"/>
</dbReference>
<feature type="region of interest" description="Disordered" evidence="1">
    <location>
        <begin position="35"/>
        <end position="138"/>
    </location>
</feature>
<feature type="compositionally biased region" description="Polar residues" evidence="1">
    <location>
        <begin position="91"/>
        <end position="101"/>
    </location>
</feature>
<dbReference type="Proteomes" id="UP001152888">
    <property type="component" value="Unassembled WGS sequence"/>
</dbReference>